<dbReference type="Gene3D" id="3.10.110.10">
    <property type="entry name" value="Ubiquitin Conjugating Enzyme"/>
    <property type="match status" value="1"/>
</dbReference>
<sequence>MGPMDSPYAGGVFFIMIHSPPEYPFKPPNVNFQTNVTSPLGNIFDLLTSKFVSTFNYVCRLFQSSVMADGFWNRQPTLHPLEGMPKRPRSDYGRLFSFDAFETLELNFD</sequence>
<evidence type="ECO:0000313" key="3">
    <source>
        <dbReference type="Proteomes" id="UP000655225"/>
    </source>
</evidence>
<gene>
    <name evidence="2" type="ORF">HHK36_004213</name>
</gene>
<reference evidence="2 3" key="1">
    <citation type="submission" date="2020-04" db="EMBL/GenBank/DDBJ databases">
        <title>Plant Genome Project.</title>
        <authorList>
            <person name="Zhang R.-G."/>
        </authorList>
    </citation>
    <scope>NUCLEOTIDE SEQUENCE [LARGE SCALE GENOMIC DNA]</scope>
    <source>
        <strain evidence="2">YNK0</strain>
        <tissue evidence="2">Leaf</tissue>
    </source>
</reference>
<evidence type="ECO:0000313" key="2">
    <source>
        <dbReference type="EMBL" id="KAF8411655.1"/>
    </source>
</evidence>
<evidence type="ECO:0000259" key="1">
    <source>
        <dbReference type="PROSITE" id="PS50127"/>
    </source>
</evidence>
<proteinExistence type="predicted"/>
<dbReference type="Pfam" id="PF00179">
    <property type="entry name" value="UQ_con"/>
    <property type="match status" value="1"/>
</dbReference>
<keyword evidence="3" id="KW-1185">Reference proteome</keyword>
<organism evidence="2 3">
    <name type="scientific">Tetracentron sinense</name>
    <name type="common">Spur-leaf</name>
    <dbReference type="NCBI Taxonomy" id="13715"/>
    <lineage>
        <taxon>Eukaryota</taxon>
        <taxon>Viridiplantae</taxon>
        <taxon>Streptophyta</taxon>
        <taxon>Embryophyta</taxon>
        <taxon>Tracheophyta</taxon>
        <taxon>Spermatophyta</taxon>
        <taxon>Magnoliopsida</taxon>
        <taxon>Trochodendrales</taxon>
        <taxon>Trochodendraceae</taxon>
        <taxon>Tetracentron</taxon>
    </lineage>
</organism>
<dbReference type="AlphaFoldDB" id="A0A834ZUG4"/>
<dbReference type="Proteomes" id="UP000655225">
    <property type="component" value="Unassembled WGS sequence"/>
</dbReference>
<name>A0A834ZUG4_TETSI</name>
<accession>A0A834ZUG4</accession>
<protein>
    <recommendedName>
        <fullName evidence="1">UBC core domain-containing protein</fullName>
    </recommendedName>
</protein>
<dbReference type="SUPFAM" id="SSF54495">
    <property type="entry name" value="UBC-like"/>
    <property type="match status" value="1"/>
</dbReference>
<feature type="domain" description="UBC core" evidence="1">
    <location>
        <begin position="1"/>
        <end position="109"/>
    </location>
</feature>
<dbReference type="EMBL" id="JABCRI010000002">
    <property type="protein sequence ID" value="KAF8411655.1"/>
    <property type="molecule type" value="Genomic_DNA"/>
</dbReference>
<dbReference type="PROSITE" id="PS50127">
    <property type="entry name" value="UBC_2"/>
    <property type="match status" value="1"/>
</dbReference>
<dbReference type="PANTHER" id="PTHR24068">
    <property type="entry name" value="UBIQUITIN-CONJUGATING ENZYME E2"/>
    <property type="match status" value="1"/>
</dbReference>
<dbReference type="InterPro" id="IPR016135">
    <property type="entry name" value="UBQ-conjugating_enzyme/RWD"/>
</dbReference>
<comment type="caution">
    <text evidence="2">The sequence shown here is derived from an EMBL/GenBank/DDBJ whole genome shotgun (WGS) entry which is preliminary data.</text>
</comment>
<dbReference type="InterPro" id="IPR000608">
    <property type="entry name" value="UBC"/>
</dbReference>